<proteinExistence type="predicted"/>
<keyword evidence="2" id="KW-1185">Reference proteome</keyword>
<organism evidence="1 2">
    <name type="scientific">Wuchereria bancrofti</name>
    <dbReference type="NCBI Taxonomy" id="6293"/>
    <lineage>
        <taxon>Eukaryota</taxon>
        <taxon>Metazoa</taxon>
        <taxon>Ecdysozoa</taxon>
        <taxon>Nematoda</taxon>
        <taxon>Chromadorea</taxon>
        <taxon>Rhabditida</taxon>
        <taxon>Spirurina</taxon>
        <taxon>Spiruromorpha</taxon>
        <taxon>Filarioidea</taxon>
        <taxon>Onchocercidae</taxon>
        <taxon>Wuchereria</taxon>
    </lineage>
</organism>
<evidence type="ECO:0000313" key="2">
    <source>
        <dbReference type="Proteomes" id="UP000270924"/>
    </source>
</evidence>
<accession>A0A3P7FCL7</accession>
<dbReference type="Proteomes" id="UP000270924">
    <property type="component" value="Unassembled WGS sequence"/>
</dbReference>
<sequence length="39" mass="4326">MAWCSGVLMHYQQWTSGSTPQLGTDDDVLIVQRSPTGRC</sequence>
<reference evidence="1 2" key="1">
    <citation type="submission" date="2018-11" db="EMBL/GenBank/DDBJ databases">
        <authorList>
            <consortium name="Pathogen Informatics"/>
        </authorList>
    </citation>
    <scope>NUCLEOTIDE SEQUENCE [LARGE SCALE GENOMIC DNA]</scope>
</reference>
<evidence type="ECO:0000313" key="1">
    <source>
        <dbReference type="EMBL" id="VDM08332.1"/>
    </source>
</evidence>
<gene>
    <name evidence="1" type="ORF">WBA_LOCUS1718</name>
</gene>
<protein>
    <submittedName>
        <fullName evidence="1">Uncharacterized protein</fullName>
    </submittedName>
</protein>
<dbReference type="AlphaFoldDB" id="A0A3P7FCL7"/>
<dbReference type="EMBL" id="UYWW01000387">
    <property type="protein sequence ID" value="VDM08332.1"/>
    <property type="molecule type" value="Genomic_DNA"/>
</dbReference>
<name>A0A3P7FCL7_WUCBA</name>
<dbReference type="InParanoid" id="A0A3P7FCL7"/>